<evidence type="ECO:0000259" key="14">
    <source>
        <dbReference type="PROSITE" id="PS51217"/>
    </source>
</evidence>
<reference evidence="15 16" key="1">
    <citation type="submission" date="2020-02" db="EMBL/GenBank/DDBJ databases">
        <title>Sequencing the genomes of 1000 actinobacteria strains.</title>
        <authorList>
            <person name="Klenk H.-P."/>
        </authorList>
    </citation>
    <scope>NUCLEOTIDE SEQUENCE [LARGE SCALE GENOMIC DNA]</scope>
    <source>
        <strain evidence="15 16">DSM 27960</strain>
    </source>
</reference>
<dbReference type="InterPro" id="IPR027417">
    <property type="entry name" value="P-loop_NTPase"/>
</dbReference>
<dbReference type="GO" id="GO:0043138">
    <property type="term" value="F:3'-5' DNA helicase activity"/>
    <property type="evidence" value="ECO:0007669"/>
    <property type="project" value="UniProtKB-EC"/>
</dbReference>
<evidence type="ECO:0000256" key="3">
    <source>
        <dbReference type="ARBA" id="ARBA00022801"/>
    </source>
</evidence>
<dbReference type="EMBL" id="JAAMOX010000001">
    <property type="protein sequence ID" value="NIH53863.1"/>
    <property type="molecule type" value="Genomic_DNA"/>
</dbReference>
<feature type="region of interest" description="Disordered" evidence="12">
    <location>
        <begin position="710"/>
        <end position="816"/>
    </location>
</feature>
<feature type="region of interest" description="Disordered" evidence="12">
    <location>
        <begin position="514"/>
        <end position="535"/>
    </location>
</feature>
<dbReference type="Gene3D" id="3.40.50.300">
    <property type="entry name" value="P-loop containing nucleotide triphosphate hydrolases"/>
    <property type="match status" value="2"/>
</dbReference>
<keyword evidence="2 11" id="KW-0547">Nucleotide-binding</keyword>
<keyword evidence="3 11" id="KW-0378">Hydrolase</keyword>
<dbReference type="InterPro" id="IPR000212">
    <property type="entry name" value="DNA_helicase_UvrD/REP"/>
</dbReference>
<gene>
    <name evidence="15" type="ORF">FHX76_001731</name>
</gene>
<evidence type="ECO:0000256" key="4">
    <source>
        <dbReference type="ARBA" id="ARBA00022806"/>
    </source>
</evidence>
<dbReference type="GO" id="GO:0016787">
    <property type="term" value="F:hydrolase activity"/>
    <property type="evidence" value="ECO:0007669"/>
    <property type="project" value="UniProtKB-UniRule"/>
</dbReference>
<name>A0A7X5R1H5_9MICO</name>
<dbReference type="PANTHER" id="PTHR11070">
    <property type="entry name" value="UVRD / RECB / PCRA DNA HELICASE FAMILY MEMBER"/>
    <property type="match status" value="1"/>
</dbReference>
<feature type="domain" description="UvrD-like helicase ATP-binding" evidence="13">
    <location>
        <begin position="17"/>
        <end position="323"/>
    </location>
</feature>
<dbReference type="Gene3D" id="1.10.10.160">
    <property type="match status" value="1"/>
</dbReference>
<comment type="similarity">
    <text evidence="1">Belongs to the helicase family. UvrD subfamily.</text>
</comment>
<protein>
    <recommendedName>
        <fullName evidence="9">DNA 3'-5' helicase</fullName>
        <ecNumber evidence="9">5.6.2.4</ecNumber>
    </recommendedName>
</protein>
<comment type="catalytic activity">
    <reaction evidence="10">
        <text>ATP + H2O = ADP + phosphate + H(+)</text>
        <dbReference type="Rhea" id="RHEA:13065"/>
        <dbReference type="ChEBI" id="CHEBI:15377"/>
        <dbReference type="ChEBI" id="CHEBI:15378"/>
        <dbReference type="ChEBI" id="CHEBI:30616"/>
        <dbReference type="ChEBI" id="CHEBI:43474"/>
        <dbReference type="ChEBI" id="CHEBI:456216"/>
        <dbReference type="EC" id="5.6.2.4"/>
    </reaction>
</comment>
<dbReference type="AlphaFoldDB" id="A0A7X5R1H5"/>
<dbReference type="GO" id="GO:0005524">
    <property type="term" value="F:ATP binding"/>
    <property type="evidence" value="ECO:0007669"/>
    <property type="project" value="UniProtKB-UniRule"/>
</dbReference>
<dbReference type="RefSeq" id="WP_167149821.1">
    <property type="nucleotide sequence ID" value="NZ_JAAMOX010000001.1"/>
</dbReference>
<evidence type="ECO:0000256" key="7">
    <source>
        <dbReference type="ARBA" id="ARBA00023235"/>
    </source>
</evidence>
<keyword evidence="6" id="KW-0238">DNA-binding</keyword>
<dbReference type="GO" id="GO:0003677">
    <property type="term" value="F:DNA binding"/>
    <property type="evidence" value="ECO:0007669"/>
    <property type="project" value="UniProtKB-KW"/>
</dbReference>
<dbReference type="PROSITE" id="PS51198">
    <property type="entry name" value="UVRD_HELICASE_ATP_BIND"/>
    <property type="match status" value="1"/>
</dbReference>
<dbReference type="Pfam" id="PF21196">
    <property type="entry name" value="PcrA_UvrD_tudor"/>
    <property type="match status" value="1"/>
</dbReference>
<evidence type="ECO:0000256" key="12">
    <source>
        <dbReference type="SAM" id="MobiDB-lite"/>
    </source>
</evidence>
<dbReference type="EC" id="5.6.2.4" evidence="9"/>
<evidence type="ECO:0000256" key="8">
    <source>
        <dbReference type="ARBA" id="ARBA00034617"/>
    </source>
</evidence>
<feature type="domain" description="UvrD-like helicase C-terminal" evidence="14">
    <location>
        <begin position="324"/>
        <end position="625"/>
    </location>
</feature>
<dbReference type="CDD" id="cd17932">
    <property type="entry name" value="DEXQc_UvrD"/>
    <property type="match status" value="1"/>
</dbReference>
<dbReference type="PROSITE" id="PS51217">
    <property type="entry name" value="UVRD_HELICASE_CTER"/>
    <property type="match status" value="1"/>
</dbReference>
<evidence type="ECO:0000313" key="16">
    <source>
        <dbReference type="Proteomes" id="UP000541033"/>
    </source>
</evidence>
<dbReference type="InterPro" id="IPR013986">
    <property type="entry name" value="DExx_box_DNA_helicase_dom_sf"/>
</dbReference>
<dbReference type="CDD" id="cd18807">
    <property type="entry name" value="SF1_C_UvrD"/>
    <property type="match status" value="1"/>
</dbReference>
<feature type="compositionally biased region" description="Low complexity" evidence="12">
    <location>
        <begin position="523"/>
        <end position="534"/>
    </location>
</feature>
<keyword evidence="7" id="KW-0413">Isomerase</keyword>
<feature type="compositionally biased region" description="Low complexity" evidence="12">
    <location>
        <begin position="759"/>
        <end position="768"/>
    </location>
</feature>
<dbReference type="GO" id="GO:0033202">
    <property type="term" value="C:DNA helicase complex"/>
    <property type="evidence" value="ECO:0007669"/>
    <property type="project" value="TreeGrafter"/>
</dbReference>
<evidence type="ECO:0000313" key="15">
    <source>
        <dbReference type="EMBL" id="NIH53863.1"/>
    </source>
</evidence>
<accession>A0A7X5R1H5</accession>
<dbReference type="GO" id="GO:0005829">
    <property type="term" value="C:cytosol"/>
    <property type="evidence" value="ECO:0007669"/>
    <property type="project" value="TreeGrafter"/>
</dbReference>
<dbReference type="GO" id="GO:0000725">
    <property type="term" value="P:recombinational repair"/>
    <property type="evidence" value="ECO:0007669"/>
    <property type="project" value="TreeGrafter"/>
</dbReference>
<evidence type="ECO:0000256" key="6">
    <source>
        <dbReference type="ARBA" id="ARBA00023125"/>
    </source>
</evidence>
<evidence type="ECO:0000256" key="9">
    <source>
        <dbReference type="ARBA" id="ARBA00034808"/>
    </source>
</evidence>
<evidence type="ECO:0000256" key="11">
    <source>
        <dbReference type="PROSITE-ProRule" id="PRU00560"/>
    </source>
</evidence>
<dbReference type="PANTHER" id="PTHR11070:SF2">
    <property type="entry name" value="ATP-DEPENDENT DNA HELICASE SRS2"/>
    <property type="match status" value="1"/>
</dbReference>
<dbReference type="InterPro" id="IPR014016">
    <property type="entry name" value="UvrD-like_ATP-bd"/>
</dbReference>
<feature type="compositionally biased region" description="Basic and acidic residues" evidence="12">
    <location>
        <begin position="773"/>
        <end position="782"/>
    </location>
</feature>
<evidence type="ECO:0000259" key="13">
    <source>
        <dbReference type="PROSITE" id="PS51198"/>
    </source>
</evidence>
<feature type="binding site" evidence="11">
    <location>
        <begin position="38"/>
        <end position="45"/>
    </location>
    <ligand>
        <name>ATP</name>
        <dbReference type="ChEBI" id="CHEBI:30616"/>
    </ligand>
</feature>
<dbReference type="Pfam" id="PF00580">
    <property type="entry name" value="UvrD-helicase"/>
    <property type="match status" value="1"/>
</dbReference>
<feature type="compositionally biased region" description="Polar residues" evidence="12">
    <location>
        <begin position="795"/>
        <end position="810"/>
    </location>
</feature>
<dbReference type="Proteomes" id="UP000541033">
    <property type="component" value="Unassembled WGS sequence"/>
</dbReference>
<dbReference type="Gene3D" id="1.10.486.10">
    <property type="entry name" value="PCRA, domain 4"/>
    <property type="match status" value="1"/>
</dbReference>
<dbReference type="SUPFAM" id="SSF52540">
    <property type="entry name" value="P-loop containing nucleoside triphosphate hydrolases"/>
    <property type="match status" value="1"/>
</dbReference>
<dbReference type="InterPro" id="IPR014017">
    <property type="entry name" value="DNA_helicase_UvrD-like_C"/>
</dbReference>
<keyword evidence="16" id="KW-1185">Reference proteome</keyword>
<comment type="caution">
    <text evidence="15">The sequence shown here is derived from an EMBL/GenBank/DDBJ whole genome shotgun (WGS) entry which is preliminary data.</text>
</comment>
<proteinExistence type="inferred from homology"/>
<evidence type="ECO:0000256" key="5">
    <source>
        <dbReference type="ARBA" id="ARBA00022840"/>
    </source>
</evidence>
<keyword evidence="5 11" id="KW-0067">ATP-binding</keyword>
<dbReference type="Pfam" id="PF13361">
    <property type="entry name" value="UvrD_C"/>
    <property type="match status" value="2"/>
</dbReference>
<comment type="catalytic activity">
    <reaction evidence="8">
        <text>Couples ATP hydrolysis with the unwinding of duplex DNA by translocating in the 3'-5' direction.</text>
        <dbReference type="EC" id="5.6.2.4"/>
    </reaction>
</comment>
<organism evidence="15 16">
    <name type="scientific">Lysinibacter cavernae</name>
    <dbReference type="NCBI Taxonomy" id="1640652"/>
    <lineage>
        <taxon>Bacteria</taxon>
        <taxon>Bacillati</taxon>
        <taxon>Actinomycetota</taxon>
        <taxon>Actinomycetes</taxon>
        <taxon>Micrococcales</taxon>
        <taxon>Microbacteriaceae</taxon>
        <taxon>Lysinibacter</taxon>
    </lineage>
</organism>
<sequence>MTLPPLFEESASDDFTAGLNPGQKRAVEYRGPALLIVAGAGSGKTRVLTHRIASLIQSREAWPSQILAITFTNKAAAEMRERVEQLLGQASEGMWISTFHSACVRILRREAERFGYLKSFTIYDSADSRALIKRIIKGLDLDHLGLTPAGVASRISGLKNELTDVDAFARTANLSDPRDQAFLEVFRKYTQELNRAHAFDFDDLIGQVVYLFRSFPEIAALYQRRFRHILVDEYQDTNHAQYALIRELTRPVSPEVVAAAAFEYAPRDIAADGSIPGASLTVVGDSDQSIYAFRGADIRNIVEFEKDYPGAEVVLLEQNYRSTQNILSAANAVISNNFDRKEKKLWTAIGEGEKITGFTGYSGHDEARFIADEINELHNKGFGYRDMAVFYRTNAQTRALEEIFIREGIPYRVLGGTKFYERAEIKDAIAYLITVANPYDEYALRRILNAPKRGIGPMTEAQLSGFAEDQQVSFRDAMRRAGELGFGPKVRTAILNLSGILDHATSMALSGEVVDDDRDDLNPDPAAAPPAQDANVKVTPVSDILDYLMKQTGYLELLRNSKDPQDEARAENIDELLAVTKEFSRNNPTGTLVDFLTEVSLVAAADDLDSTSGTVSLMTLHTAKGLEYRAVFITGVEEGLLPHQMSADEAGGPSEERRLFYVGITRAREKLYLSLAMTRSQYGEVSVAMPSRFLQEIPADLIAWRQSPGMVTSRGGTQPRALNAQRGGQGSGFGGSNSYARRSTEPTSSVGFGAGGGSSAAVSEPASGNMRSSLDKWREAKKARAAAARGELPGESSTASLFPNTITGQVRDNGDLELQRGDRIRHTDFGEGRVDDVTGVGTKRIAHVTFDQVGNKKLLIKIAPIEKLDDSETE</sequence>
<evidence type="ECO:0000256" key="10">
    <source>
        <dbReference type="ARBA" id="ARBA00048988"/>
    </source>
</evidence>
<keyword evidence="4 11" id="KW-0347">Helicase</keyword>
<evidence type="ECO:0000256" key="2">
    <source>
        <dbReference type="ARBA" id="ARBA00022741"/>
    </source>
</evidence>
<evidence type="ECO:0000256" key="1">
    <source>
        <dbReference type="ARBA" id="ARBA00009922"/>
    </source>
</evidence>